<dbReference type="AlphaFoldDB" id="A0A7M7PZC0"/>
<keyword evidence="2" id="KW-0732">Signal</keyword>
<dbReference type="KEGG" id="nvi:100118836"/>
<dbReference type="Proteomes" id="UP000002358">
    <property type="component" value="Chromosome 1"/>
</dbReference>
<reference evidence="3" key="1">
    <citation type="submission" date="2021-01" db="UniProtKB">
        <authorList>
            <consortium name="EnsemblMetazoa"/>
        </authorList>
    </citation>
    <scope>IDENTIFICATION</scope>
</reference>
<keyword evidence="4" id="KW-1185">Reference proteome</keyword>
<evidence type="ECO:0000313" key="3">
    <source>
        <dbReference type="EnsemblMetazoa" id="XP_031777024"/>
    </source>
</evidence>
<organism evidence="3 4">
    <name type="scientific">Nasonia vitripennis</name>
    <name type="common">Parasitic wasp</name>
    <dbReference type="NCBI Taxonomy" id="7425"/>
    <lineage>
        <taxon>Eukaryota</taxon>
        <taxon>Metazoa</taxon>
        <taxon>Ecdysozoa</taxon>
        <taxon>Arthropoda</taxon>
        <taxon>Hexapoda</taxon>
        <taxon>Insecta</taxon>
        <taxon>Pterygota</taxon>
        <taxon>Neoptera</taxon>
        <taxon>Endopterygota</taxon>
        <taxon>Hymenoptera</taxon>
        <taxon>Apocrita</taxon>
        <taxon>Proctotrupomorpha</taxon>
        <taxon>Chalcidoidea</taxon>
        <taxon>Pteromalidae</taxon>
        <taxon>Pteromalinae</taxon>
        <taxon>Nasonia</taxon>
    </lineage>
</organism>
<dbReference type="GeneID" id="100118836"/>
<feature type="region of interest" description="Disordered" evidence="1">
    <location>
        <begin position="88"/>
        <end position="130"/>
    </location>
</feature>
<accession>A0A7M7PZC0</accession>
<evidence type="ECO:0000256" key="2">
    <source>
        <dbReference type="SAM" id="SignalP"/>
    </source>
</evidence>
<feature type="compositionally biased region" description="Pro residues" evidence="1">
    <location>
        <begin position="98"/>
        <end position="128"/>
    </location>
</feature>
<name>A0A7M7PZC0_NASVI</name>
<proteinExistence type="predicted"/>
<dbReference type="EnsemblMetazoa" id="XM_031921164">
    <property type="protein sequence ID" value="XP_031777024"/>
    <property type="gene ID" value="LOC100118836"/>
</dbReference>
<protein>
    <submittedName>
        <fullName evidence="3">Uncharacterized protein</fullName>
    </submittedName>
</protein>
<feature type="region of interest" description="Disordered" evidence="1">
    <location>
        <begin position="293"/>
        <end position="322"/>
    </location>
</feature>
<feature type="compositionally biased region" description="Polar residues" evidence="1">
    <location>
        <begin position="293"/>
        <end position="309"/>
    </location>
</feature>
<dbReference type="RefSeq" id="XP_031777024.1">
    <property type="nucleotide sequence ID" value="XM_031921164.2"/>
</dbReference>
<sequence length="442" mass="46995">MRLLSSTTLLLVLVGVALAVPAKRKLEKKSISDSLAPKAIEPVEQRLDEPTKLSDAALAEIAGESVDRAKKQTTKFCVEFHQDKPTQVDCDELNNRPIPLPPPASIPSEPQEPVPPPPPPPAPAPVPQQQPEEYKFQVPCEPEMAAFYVQPPREIVYVPTGNCAPQAPALLHVPSSNPIYTVHTNAESSAAPSINVLHLPSGSLPSTGHGVTPTVHVSPFSGAGGINPTVIPLHTNSGAGIAPAHTPSLVHVIRPSPLQHHGIHHGAVPLYGPEGLHGTHHLNGIECTCTSSLAKSTDGSSQRNAQPEQPGSPMIAMSGQPSSPMIMSEQPGSPMMMVSSDSGSPSMAGKSMDMRYVPLVRPLSNVNHHQVIYQQQAMGMHGMGGMHGYPIRGYPMHRGIYPGMLRSNADCLQDSFGNSAQIMPQGLRLSREQEAEASGQPE</sequence>
<dbReference type="OrthoDB" id="10671233at2759"/>
<dbReference type="InParanoid" id="A0A7M7PZC0"/>
<evidence type="ECO:0000313" key="4">
    <source>
        <dbReference type="Proteomes" id="UP000002358"/>
    </source>
</evidence>
<evidence type="ECO:0000256" key="1">
    <source>
        <dbReference type="SAM" id="MobiDB-lite"/>
    </source>
</evidence>
<feature type="chain" id="PRO_5029476663" evidence="2">
    <location>
        <begin position="20"/>
        <end position="442"/>
    </location>
</feature>
<feature type="signal peptide" evidence="2">
    <location>
        <begin position="1"/>
        <end position="19"/>
    </location>
</feature>